<evidence type="ECO:0000256" key="1">
    <source>
        <dbReference type="SAM" id="MobiDB-lite"/>
    </source>
</evidence>
<dbReference type="PANTHER" id="PTHR43433">
    <property type="entry name" value="HYDROLASE, ALPHA/BETA FOLD FAMILY PROTEIN"/>
    <property type="match status" value="1"/>
</dbReference>
<evidence type="ECO:0000313" key="5">
    <source>
        <dbReference type="Proteomes" id="UP000653472"/>
    </source>
</evidence>
<evidence type="ECO:0000313" key="4">
    <source>
        <dbReference type="EMBL" id="NKF21513.1"/>
    </source>
</evidence>
<accession>A0A969W8N1</accession>
<feature type="transmembrane region" description="Helical" evidence="2">
    <location>
        <begin position="137"/>
        <end position="155"/>
    </location>
</feature>
<dbReference type="Proteomes" id="UP000653472">
    <property type="component" value="Unassembled WGS sequence"/>
</dbReference>
<feature type="region of interest" description="Disordered" evidence="1">
    <location>
        <begin position="283"/>
        <end position="363"/>
    </location>
</feature>
<gene>
    <name evidence="4" type="ORF">G7Y82_04220</name>
</gene>
<name>A0A969W8N1_9GAMM</name>
<keyword evidence="2" id="KW-0472">Membrane</keyword>
<dbReference type="EMBL" id="JAAVXB010000002">
    <property type="protein sequence ID" value="NKF21513.1"/>
    <property type="molecule type" value="Genomic_DNA"/>
</dbReference>
<dbReference type="RefSeq" id="WP_168146775.1">
    <property type="nucleotide sequence ID" value="NZ_JAAVXB010000002.1"/>
</dbReference>
<dbReference type="InterPro" id="IPR050471">
    <property type="entry name" value="AB_hydrolase"/>
</dbReference>
<dbReference type="InterPro" id="IPR029058">
    <property type="entry name" value="AB_hydrolase_fold"/>
</dbReference>
<feature type="domain" description="AB hydrolase-1" evidence="3">
    <location>
        <begin position="30"/>
        <end position="143"/>
    </location>
</feature>
<dbReference type="PANTHER" id="PTHR43433:SF5">
    <property type="entry name" value="AB HYDROLASE-1 DOMAIN-CONTAINING PROTEIN"/>
    <property type="match status" value="1"/>
</dbReference>
<evidence type="ECO:0000259" key="3">
    <source>
        <dbReference type="Pfam" id="PF00561"/>
    </source>
</evidence>
<feature type="transmembrane region" description="Helical" evidence="2">
    <location>
        <begin position="97"/>
        <end position="116"/>
    </location>
</feature>
<keyword evidence="2" id="KW-1133">Transmembrane helix</keyword>
<keyword evidence="4" id="KW-0378">Hydrolase</keyword>
<dbReference type="Pfam" id="PF00561">
    <property type="entry name" value="Abhydrolase_1"/>
    <property type="match status" value="1"/>
</dbReference>
<protein>
    <submittedName>
        <fullName evidence="4">Alpha/beta hydrolase</fullName>
    </submittedName>
</protein>
<dbReference type="InterPro" id="IPR000073">
    <property type="entry name" value="AB_hydrolase_1"/>
</dbReference>
<feature type="compositionally biased region" description="Low complexity" evidence="1">
    <location>
        <begin position="334"/>
        <end position="351"/>
    </location>
</feature>
<dbReference type="AlphaFoldDB" id="A0A969W8N1"/>
<feature type="transmembrane region" description="Helical" evidence="2">
    <location>
        <begin position="189"/>
        <end position="207"/>
    </location>
</feature>
<dbReference type="SUPFAM" id="SSF53474">
    <property type="entry name" value="alpha/beta-Hydrolases"/>
    <property type="match status" value="1"/>
</dbReference>
<comment type="caution">
    <text evidence="4">The sequence shown here is derived from an EMBL/GenBank/DDBJ whole genome shotgun (WGS) entry which is preliminary data.</text>
</comment>
<feature type="compositionally biased region" description="Basic residues" evidence="1">
    <location>
        <begin position="314"/>
        <end position="333"/>
    </location>
</feature>
<dbReference type="GO" id="GO:0016787">
    <property type="term" value="F:hydrolase activity"/>
    <property type="evidence" value="ECO:0007669"/>
    <property type="project" value="UniProtKB-KW"/>
</dbReference>
<organism evidence="4 5">
    <name type="scientific">Solimonas marina</name>
    <dbReference type="NCBI Taxonomy" id="2714601"/>
    <lineage>
        <taxon>Bacteria</taxon>
        <taxon>Pseudomonadati</taxon>
        <taxon>Pseudomonadota</taxon>
        <taxon>Gammaproteobacteria</taxon>
        <taxon>Nevskiales</taxon>
        <taxon>Nevskiaceae</taxon>
        <taxon>Solimonas</taxon>
    </lineage>
</organism>
<keyword evidence="2" id="KW-0812">Transmembrane</keyword>
<proteinExistence type="predicted"/>
<keyword evidence="5" id="KW-1185">Reference proteome</keyword>
<evidence type="ECO:0000256" key="2">
    <source>
        <dbReference type="SAM" id="Phobius"/>
    </source>
</evidence>
<reference evidence="4" key="1">
    <citation type="submission" date="2020-03" db="EMBL/GenBank/DDBJ databases">
        <title>Solimonas marina sp. nov., isolated from deep seawater of the Pacific Ocean.</title>
        <authorList>
            <person name="Liu X."/>
            <person name="Lai Q."/>
            <person name="Sun F."/>
            <person name="Gai Y."/>
            <person name="Li G."/>
            <person name="Shao Z."/>
        </authorList>
    </citation>
    <scope>NUCLEOTIDE SEQUENCE</scope>
    <source>
        <strain evidence="4">C16B3</strain>
    </source>
</reference>
<sequence>MSMSPAPRSGQFRHHGHRLAYELHGEDGAPPCVLVHGILFDSLLNRELARRIARLGFQVALIDLLGHGQSDRTTDPKDHRVDFYADQVLGLLDHLGWPHAVVGGVSLGCITALTVAAKAPSRVDALFLEMPVMEWSAPWAALLLAPVLVSARYGALLHRRVARVIACVPRPPLDWLASGLNMASNDPRVIAAILHGVLVGPIVPTLAQRRMMKMPALIIGHRNDKLHEHRDARSLAVQLPNAKLLMARSILDLRLRPDRLWPQIAPFFQSLLEAPQIHPVEPAAKPLPRKVAPRAATPTIRKPASGGRAGQKASVKKRGSGKVAAKKAARKVAVKPAVTKQASARKTAAPKAAKRPQGARARR</sequence>
<dbReference type="Gene3D" id="3.40.50.1820">
    <property type="entry name" value="alpha/beta hydrolase"/>
    <property type="match status" value="1"/>
</dbReference>